<proteinExistence type="predicted"/>
<evidence type="ECO:0000256" key="1">
    <source>
        <dbReference type="SAM" id="Coils"/>
    </source>
</evidence>
<dbReference type="EMBL" id="AWWH01000066">
    <property type="protein sequence ID" value="ETA74584.1"/>
    <property type="molecule type" value="Genomic_DNA"/>
</dbReference>
<protein>
    <submittedName>
        <fullName evidence="3">Uncharacterized protein</fullName>
    </submittedName>
</protein>
<dbReference type="PATRIC" id="fig|1392007.3.peg.603"/>
<feature type="transmembrane region" description="Helical" evidence="2">
    <location>
        <begin position="7"/>
        <end position="24"/>
    </location>
</feature>
<evidence type="ECO:0000313" key="4">
    <source>
        <dbReference type="Proteomes" id="UP000018559"/>
    </source>
</evidence>
<dbReference type="AlphaFoldDB" id="V7HWF4"/>
<reference evidence="3 4" key="1">
    <citation type="journal article" date="2014" name="Genome Announc.">
        <title>The Genome of the Predominant Equine Lactobacillus Species, Lactobacillus equi, Is Reflective of Its Lifestyle Adaptations to an Herbivorous Host.</title>
        <authorList>
            <person name="O'Donnell M.M."/>
            <person name="Harris H.M."/>
            <person name="O'Toole P.W."/>
            <person name="Ross R.P."/>
        </authorList>
    </citation>
    <scope>NUCLEOTIDE SEQUENCE [LARGE SCALE GENOMIC DNA]</scope>
    <source>
        <strain evidence="3 4">DPC 6820</strain>
    </source>
</reference>
<evidence type="ECO:0000313" key="3">
    <source>
        <dbReference type="EMBL" id="ETA74584.1"/>
    </source>
</evidence>
<organism evidence="3 4">
    <name type="scientific">Ligilactobacillus equi DPC 6820</name>
    <dbReference type="NCBI Taxonomy" id="1392007"/>
    <lineage>
        <taxon>Bacteria</taxon>
        <taxon>Bacillati</taxon>
        <taxon>Bacillota</taxon>
        <taxon>Bacilli</taxon>
        <taxon>Lactobacillales</taxon>
        <taxon>Lactobacillaceae</taxon>
        <taxon>Ligilactobacillus</taxon>
    </lineage>
</organism>
<dbReference type="Proteomes" id="UP000018559">
    <property type="component" value="Unassembled WGS sequence"/>
</dbReference>
<name>V7HWF4_9LACO</name>
<keyword evidence="2" id="KW-1133">Transmembrane helix</keyword>
<keyword evidence="2" id="KW-0812">Transmembrane</keyword>
<sequence length="211" mass="24378">MENKEKILIFVLALTLVGFFGYSLNTYNKARNNNIVYSKNLESLKKQKKSLDSEKRKVKYIDSTYEVVEKKANEVVEQEKRFTELTSKIGVGKLKGNKDYQDIQLKLGSLLKSTDENDQYNPIAMPWNRRTDWEGSYKIGKLTGSNYQVMFIFSKDGTPMRFVSCKYSVISHQFHAFKLYNTGAGQSANGYYEKYDKDGKIISNPDYSKKN</sequence>
<accession>V7HWF4</accession>
<comment type="caution">
    <text evidence="3">The sequence shown here is derived from an EMBL/GenBank/DDBJ whole genome shotgun (WGS) entry which is preliminary data.</text>
</comment>
<dbReference type="RefSeq" id="WP_023859299.1">
    <property type="nucleotide sequence ID" value="NZ_AWWH01000066.1"/>
</dbReference>
<keyword evidence="4" id="KW-1185">Reference proteome</keyword>
<keyword evidence="1" id="KW-0175">Coiled coil</keyword>
<gene>
    <name evidence="3" type="ORF">LEQ_0449c</name>
</gene>
<evidence type="ECO:0000256" key="2">
    <source>
        <dbReference type="SAM" id="Phobius"/>
    </source>
</evidence>
<keyword evidence="2" id="KW-0472">Membrane</keyword>
<feature type="coiled-coil region" evidence="1">
    <location>
        <begin position="27"/>
        <end position="88"/>
    </location>
</feature>